<dbReference type="KEGG" id="sgj:IAG43_32765"/>
<name>A0A7H0I4R9_9ACTN</name>
<geneLocation type="plasmid" evidence="7 8">
    <name>unnamed2</name>
</geneLocation>
<dbReference type="InterPro" id="IPR012951">
    <property type="entry name" value="BBE"/>
</dbReference>
<dbReference type="EMBL" id="CP060826">
    <property type="protein sequence ID" value="QNP67785.1"/>
    <property type="molecule type" value="Genomic_DNA"/>
</dbReference>
<sequence>MFAGQDRSRWHRRRSRTVERDDFDSLAARTEGPVMLPGQEGFDEERTGFNLAVRHRPAVIVGAARAEDVVAAVVFAAAHGLPVAVQGTGHGFSVAAEGGVLVTTRRMDEVRVDAAARSAYAAAGARFEQVIPEAARHGLAPLNGSAPHVGVVSYTLGGGLALLGRSHGWAADRVLAMDVVTADGRLRHVTADSEPDLYWALLGGRDNFGIVTGMEFGLVPVARLYGGGLFFDAERTPGILQAYRRWTATVPEEMNSSVALIPFPDDPQVPEPVRGRHVWHVRIACTGSAEAGERLVEPLRQAGSRLLENLRDMPYEQSAGIHDEPRVPMPWAADNAFLTDLDDAAIRTILRHTGPGAARPAIVELRHLGGALTRRPVHPNAVGHRDAGFVLAVLTPLTGDSAVDEHAFLDSMFKDLQPWTSGRFLNFMGHGDTADEERTRTAYTADDHRRLTALKADYDPRNAFRLNYNIRPCTPGDANGSDTS</sequence>
<evidence type="ECO:0000256" key="3">
    <source>
        <dbReference type="ARBA" id="ARBA00022630"/>
    </source>
</evidence>
<dbReference type="PROSITE" id="PS51387">
    <property type="entry name" value="FAD_PCMH"/>
    <property type="match status" value="1"/>
</dbReference>
<dbReference type="InterPro" id="IPR006094">
    <property type="entry name" value="Oxid_FAD_bind_N"/>
</dbReference>
<dbReference type="Pfam" id="PF08031">
    <property type="entry name" value="BBE"/>
    <property type="match status" value="1"/>
</dbReference>
<proteinExistence type="inferred from homology"/>
<dbReference type="GO" id="GO:0016491">
    <property type="term" value="F:oxidoreductase activity"/>
    <property type="evidence" value="ECO:0007669"/>
    <property type="project" value="UniProtKB-KW"/>
</dbReference>
<dbReference type="InterPro" id="IPR016167">
    <property type="entry name" value="FAD-bd_PCMH_sub1"/>
</dbReference>
<dbReference type="InterPro" id="IPR050416">
    <property type="entry name" value="FAD-linked_Oxidoreductase"/>
</dbReference>
<feature type="domain" description="FAD-binding PCMH-type" evidence="6">
    <location>
        <begin position="53"/>
        <end position="221"/>
    </location>
</feature>
<dbReference type="InterPro" id="IPR016166">
    <property type="entry name" value="FAD-bd_PCMH"/>
</dbReference>
<dbReference type="PROSITE" id="PS00862">
    <property type="entry name" value="OX2_COVAL_FAD"/>
    <property type="match status" value="1"/>
</dbReference>
<dbReference type="Gene3D" id="3.30.43.10">
    <property type="entry name" value="Uridine Diphospho-n-acetylenolpyruvylglucosamine Reductase, domain 2"/>
    <property type="match status" value="1"/>
</dbReference>
<comment type="similarity">
    <text evidence="2">Belongs to the oxygen-dependent FAD-linked oxidoreductase family.</text>
</comment>
<dbReference type="AlphaFoldDB" id="A0A7H0I4R9"/>
<evidence type="ECO:0000256" key="2">
    <source>
        <dbReference type="ARBA" id="ARBA00005466"/>
    </source>
</evidence>
<dbReference type="Proteomes" id="UP000516230">
    <property type="component" value="Plasmid unnamed2"/>
</dbReference>
<keyword evidence="8" id="KW-1185">Reference proteome</keyword>
<keyword evidence="3" id="KW-0285">Flavoprotein</keyword>
<dbReference type="Gene3D" id="3.40.462.20">
    <property type="match status" value="1"/>
</dbReference>
<evidence type="ECO:0000256" key="1">
    <source>
        <dbReference type="ARBA" id="ARBA00001974"/>
    </source>
</evidence>
<evidence type="ECO:0000313" key="8">
    <source>
        <dbReference type="Proteomes" id="UP000516230"/>
    </source>
</evidence>
<gene>
    <name evidence="7" type="ORF">IAG43_32765</name>
</gene>
<reference evidence="7 8" key="1">
    <citation type="submission" date="2020-08" db="EMBL/GenBank/DDBJ databases">
        <title>A novel species.</title>
        <authorList>
            <person name="Gao J."/>
        </authorList>
    </citation>
    <scope>NUCLEOTIDE SEQUENCE [LARGE SCALE GENOMIC DNA]</scope>
    <source>
        <strain evidence="7 8">CRPJ-33</strain>
        <plasmid evidence="7 8">unnamed2</plasmid>
    </source>
</reference>
<dbReference type="PANTHER" id="PTHR42973">
    <property type="entry name" value="BINDING OXIDOREDUCTASE, PUTATIVE (AFU_ORTHOLOGUE AFUA_1G17690)-RELATED"/>
    <property type="match status" value="1"/>
</dbReference>
<accession>A0A7H0I4R9</accession>
<evidence type="ECO:0000256" key="5">
    <source>
        <dbReference type="ARBA" id="ARBA00023002"/>
    </source>
</evidence>
<dbReference type="InterPro" id="IPR006093">
    <property type="entry name" value="Oxy_OxRdtase_FAD_BS"/>
</dbReference>
<keyword evidence="4" id="KW-0274">FAD</keyword>
<evidence type="ECO:0000256" key="4">
    <source>
        <dbReference type="ARBA" id="ARBA00022827"/>
    </source>
</evidence>
<dbReference type="InterPro" id="IPR036318">
    <property type="entry name" value="FAD-bd_PCMH-like_sf"/>
</dbReference>
<dbReference type="InterPro" id="IPR016169">
    <property type="entry name" value="FAD-bd_PCMH_sub2"/>
</dbReference>
<dbReference type="SUPFAM" id="SSF56176">
    <property type="entry name" value="FAD-binding/transporter-associated domain-like"/>
    <property type="match status" value="1"/>
</dbReference>
<evidence type="ECO:0000313" key="7">
    <source>
        <dbReference type="EMBL" id="QNP67785.1"/>
    </source>
</evidence>
<protein>
    <submittedName>
        <fullName evidence="7">FAD-binding oxidoreductase</fullName>
    </submittedName>
</protein>
<evidence type="ECO:0000259" key="6">
    <source>
        <dbReference type="PROSITE" id="PS51387"/>
    </source>
</evidence>
<organism evidence="7 8">
    <name type="scientific">Streptomyces genisteinicus</name>
    <dbReference type="NCBI Taxonomy" id="2768068"/>
    <lineage>
        <taxon>Bacteria</taxon>
        <taxon>Bacillati</taxon>
        <taxon>Actinomycetota</taxon>
        <taxon>Actinomycetes</taxon>
        <taxon>Kitasatosporales</taxon>
        <taxon>Streptomycetaceae</taxon>
        <taxon>Streptomyces</taxon>
    </lineage>
</organism>
<dbReference type="Pfam" id="PF01565">
    <property type="entry name" value="FAD_binding_4"/>
    <property type="match status" value="1"/>
</dbReference>
<dbReference type="PANTHER" id="PTHR42973:SF39">
    <property type="entry name" value="FAD-BINDING PCMH-TYPE DOMAIN-CONTAINING PROTEIN"/>
    <property type="match status" value="1"/>
</dbReference>
<keyword evidence="7" id="KW-0614">Plasmid</keyword>
<keyword evidence="5" id="KW-0560">Oxidoreductase</keyword>
<dbReference type="Gene3D" id="3.30.465.10">
    <property type="match status" value="1"/>
</dbReference>
<comment type="cofactor">
    <cofactor evidence="1">
        <name>FAD</name>
        <dbReference type="ChEBI" id="CHEBI:57692"/>
    </cofactor>
</comment>
<dbReference type="GO" id="GO:0071949">
    <property type="term" value="F:FAD binding"/>
    <property type="evidence" value="ECO:0007669"/>
    <property type="project" value="InterPro"/>
</dbReference>